<reference evidence="1" key="1">
    <citation type="journal article" date="2021" name="PeerJ">
        <title>Extensive microbial diversity within the chicken gut microbiome revealed by metagenomics and culture.</title>
        <authorList>
            <person name="Gilroy R."/>
            <person name="Ravi A."/>
            <person name="Getino M."/>
            <person name="Pursley I."/>
            <person name="Horton D.L."/>
            <person name="Alikhan N.F."/>
            <person name="Baker D."/>
            <person name="Gharbi K."/>
            <person name="Hall N."/>
            <person name="Watson M."/>
            <person name="Adriaenssens E.M."/>
            <person name="Foster-Nyarko E."/>
            <person name="Jarju S."/>
            <person name="Secka A."/>
            <person name="Antonio M."/>
            <person name="Oren A."/>
            <person name="Chaudhuri R.R."/>
            <person name="La Ragione R."/>
            <person name="Hildebrand F."/>
            <person name="Pallen M.J."/>
        </authorList>
    </citation>
    <scope>NUCLEOTIDE SEQUENCE</scope>
    <source>
        <strain evidence="1">ChiSjej5B23-15282</strain>
    </source>
</reference>
<dbReference type="AlphaFoldDB" id="A0A9D1VY89"/>
<dbReference type="Proteomes" id="UP000824243">
    <property type="component" value="Unassembled WGS sequence"/>
</dbReference>
<feature type="non-terminal residue" evidence="1">
    <location>
        <position position="1"/>
    </location>
</feature>
<protein>
    <submittedName>
        <fullName evidence="1">Uncharacterized protein</fullName>
    </submittedName>
</protein>
<dbReference type="EMBL" id="DXFA01000148">
    <property type="protein sequence ID" value="HIX49068.1"/>
    <property type="molecule type" value="Genomic_DNA"/>
</dbReference>
<gene>
    <name evidence="1" type="ORF">H9981_08700</name>
</gene>
<accession>A0A9D1VY89</accession>
<name>A0A9D1VY89_9FIRM</name>
<comment type="caution">
    <text evidence="1">The sequence shown here is derived from an EMBL/GenBank/DDBJ whole genome shotgun (WGS) entry which is preliminary data.</text>
</comment>
<evidence type="ECO:0000313" key="1">
    <source>
        <dbReference type="EMBL" id="HIX49068.1"/>
    </source>
</evidence>
<reference evidence="1" key="2">
    <citation type="submission" date="2021-04" db="EMBL/GenBank/DDBJ databases">
        <authorList>
            <person name="Gilroy R."/>
        </authorList>
    </citation>
    <scope>NUCLEOTIDE SEQUENCE</scope>
    <source>
        <strain evidence="1">ChiSjej5B23-15282</strain>
    </source>
</reference>
<proteinExistence type="predicted"/>
<evidence type="ECO:0000313" key="2">
    <source>
        <dbReference type="Proteomes" id="UP000824243"/>
    </source>
</evidence>
<organism evidence="1 2">
    <name type="scientific">Candidatus Mediterraneibacter caccavium</name>
    <dbReference type="NCBI Taxonomy" id="2838661"/>
    <lineage>
        <taxon>Bacteria</taxon>
        <taxon>Bacillati</taxon>
        <taxon>Bacillota</taxon>
        <taxon>Clostridia</taxon>
        <taxon>Lachnospirales</taxon>
        <taxon>Lachnospiraceae</taxon>
        <taxon>Mediterraneibacter</taxon>
    </lineage>
</organism>
<sequence length="255" mass="30505">IAVYLLIYYSIYGFRGEWEYLNIKMLNSLIKSGKDMEESRCEIDRRLKKSDISHRYKTEMLDMLCENINKEVTWEWIQEIYRQNKVDPFYLTVVKLCVFNQRYQPDYVKRNPECEILFINRLVKHPEIMKCGNVMDMINMLHYESLGEFIGIPPKLKITLRSLLLLDSYLTDGVLDDERLKYSYVADTGQYLLVTSGEYKDITEIQKSYIKKAYEMKDGPVEEYVDNLYKECELCGKHLSYRQKERIRQNLINII</sequence>